<feature type="compositionally biased region" description="Polar residues" evidence="1">
    <location>
        <begin position="105"/>
        <end position="120"/>
    </location>
</feature>
<feature type="compositionally biased region" description="Low complexity" evidence="1">
    <location>
        <begin position="127"/>
        <end position="137"/>
    </location>
</feature>
<evidence type="ECO:0000313" key="3">
    <source>
        <dbReference type="Proteomes" id="UP000297280"/>
    </source>
</evidence>
<gene>
    <name evidence="2" type="ORF">BPOR_0273g00030</name>
</gene>
<name>A0A4Z1KRA4_9HELO</name>
<dbReference type="Proteomes" id="UP000297280">
    <property type="component" value="Unassembled WGS sequence"/>
</dbReference>
<evidence type="ECO:0000256" key="1">
    <source>
        <dbReference type="SAM" id="MobiDB-lite"/>
    </source>
</evidence>
<dbReference type="AlphaFoldDB" id="A0A4Z1KRA4"/>
<organism evidence="2 3">
    <name type="scientific">Botrytis porri</name>
    <dbReference type="NCBI Taxonomy" id="87229"/>
    <lineage>
        <taxon>Eukaryota</taxon>
        <taxon>Fungi</taxon>
        <taxon>Dikarya</taxon>
        <taxon>Ascomycota</taxon>
        <taxon>Pezizomycotina</taxon>
        <taxon>Leotiomycetes</taxon>
        <taxon>Helotiales</taxon>
        <taxon>Sclerotiniaceae</taxon>
        <taxon>Botrytis</taxon>
    </lineage>
</organism>
<feature type="compositionally biased region" description="Basic and acidic residues" evidence="1">
    <location>
        <begin position="85"/>
        <end position="94"/>
    </location>
</feature>
<accession>A0A4Z1KRA4</accession>
<reference evidence="2 3" key="1">
    <citation type="submission" date="2017-12" db="EMBL/GenBank/DDBJ databases">
        <title>Comparative genomics of Botrytis spp.</title>
        <authorList>
            <person name="Valero-Jimenez C.A."/>
            <person name="Tapia P."/>
            <person name="Veloso J."/>
            <person name="Silva-Moreno E."/>
            <person name="Staats M."/>
            <person name="Valdes J.H."/>
            <person name="Van Kan J.A.L."/>
        </authorList>
    </citation>
    <scope>NUCLEOTIDE SEQUENCE [LARGE SCALE GENOMIC DNA]</scope>
    <source>
        <strain evidence="2 3">MUCL3349</strain>
    </source>
</reference>
<feature type="compositionally biased region" description="Basic residues" evidence="1">
    <location>
        <begin position="95"/>
        <end position="104"/>
    </location>
</feature>
<dbReference type="EMBL" id="PQXO01000272">
    <property type="protein sequence ID" value="TGO86824.1"/>
    <property type="molecule type" value="Genomic_DNA"/>
</dbReference>
<proteinExistence type="predicted"/>
<feature type="region of interest" description="Disordered" evidence="1">
    <location>
        <begin position="79"/>
        <end position="137"/>
    </location>
</feature>
<evidence type="ECO:0000313" key="2">
    <source>
        <dbReference type="EMBL" id="TGO86824.1"/>
    </source>
</evidence>
<sequence length="137" mass="15632">MKERVQTSKVCQEYADRDRLLWQETMQDLHTQTADRKVVREKEEDNVAKLLPQTENEILEKEQQAKKVKEATELRRMLMTLNKEAAADTREGGKRKGKKSKGHKTSQSTGIGENSVSRGNSQRRQDQTTGTDQSSKG</sequence>
<comment type="caution">
    <text evidence="2">The sequence shown here is derived from an EMBL/GenBank/DDBJ whole genome shotgun (WGS) entry which is preliminary data.</text>
</comment>
<keyword evidence="3" id="KW-1185">Reference proteome</keyword>
<protein>
    <submittedName>
        <fullName evidence="2">Uncharacterized protein</fullName>
    </submittedName>
</protein>